<gene>
    <name evidence="2" type="ORF">M513_14361</name>
</gene>
<proteinExistence type="predicted"/>
<evidence type="ECO:0000259" key="1">
    <source>
        <dbReference type="Pfam" id="PF00567"/>
    </source>
</evidence>
<dbReference type="Proteomes" id="UP000030764">
    <property type="component" value="Unassembled WGS sequence"/>
</dbReference>
<dbReference type="SUPFAM" id="SSF63748">
    <property type="entry name" value="Tudor/PWWP/MBT"/>
    <property type="match status" value="1"/>
</dbReference>
<keyword evidence="3" id="KW-1185">Reference proteome</keyword>
<name>A0A085LIG6_9BILA</name>
<organism evidence="2 3">
    <name type="scientific">Trichuris suis</name>
    <name type="common">pig whipworm</name>
    <dbReference type="NCBI Taxonomy" id="68888"/>
    <lineage>
        <taxon>Eukaryota</taxon>
        <taxon>Metazoa</taxon>
        <taxon>Ecdysozoa</taxon>
        <taxon>Nematoda</taxon>
        <taxon>Enoplea</taxon>
        <taxon>Dorylaimia</taxon>
        <taxon>Trichinellida</taxon>
        <taxon>Trichuridae</taxon>
        <taxon>Trichuris</taxon>
    </lineage>
</organism>
<reference evidence="2 3" key="1">
    <citation type="journal article" date="2014" name="Nat. Genet.">
        <title>Genome and transcriptome of the porcine whipworm Trichuris suis.</title>
        <authorList>
            <person name="Jex A.R."/>
            <person name="Nejsum P."/>
            <person name="Schwarz E.M."/>
            <person name="Hu L."/>
            <person name="Young N.D."/>
            <person name="Hall R.S."/>
            <person name="Korhonen P.K."/>
            <person name="Liao S."/>
            <person name="Thamsborg S."/>
            <person name="Xia J."/>
            <person name="Xu P."/>
            <person name="Wang S."/>
            <person name="Scheerlinck J.P."/>
            <person name="Hofmann A."/>
            <person name="Sternberg P.W."/>
            <person name="Wang J."/>
            <person name="Gasser R.B."/>
        </authorList>
    </citation>
    <scope>NUCLEOTIDE SEQUENCE [LARGE SCALE GENOMIC DNA]</scope>
    <source>
        <strain evidence="2">DCEP-RM93M</strain>
    </source>
</reference>
<dbReference type="Gene3D" id="2.30.30.140">
    <property type="match status" value="1"/>
</dbReference>
<accession>A0A085LIG6</accession>
<dbReference type="Pfam" id="PF00567">
    <property type="entry name" value="TUDOR"/>
    <property type="match status" value="1"/>
</dbReference>
<evidence type="ECO:0000313" key="2">
    <source>
        <dbReference type="EMBL" id="KFD44762.1"/>
    </source>
</evidence>
<evidence type="ECO:0000313" key="3">
    <source>
        <dbReference type="Proteomes" id="UP000030764"/>
    </source>
</evidence>
<dbReference type="InterPro" id="IPR002999">
    <property type="entry name" value="Tudor"/>
</dbReference>
<protein>
    <recommendedName>
        <fullName evidence="1">Tudor domain-containing protein</fullName>
    </recommendedName>
</protein>
<dbReference type="EMBL" id="KL364783">
    <property type="protein sequence ID" value="KFD44762.1"/>
    <property type="molecule type" value="Genomic_DNA"/>
</dbReference>
<sequence>MVEEDSIKVEVVKFLDADLVTFVRADAESKSQFKTLLNEMRFAYGGDIRKPPELPKSSEQVAVQFNEYWLRAIVCAVFDFDSALVFYSDLGGLQKVTDFIL</sequence>
<dbReference type="AlphaFoldDB" id="A0A085LIG6"/>
<feature type="domain" description="Tudor" evidence="1">
    <location>
        <begin position="3"/>
        <end position="96"/>
    </location>
</feature>